<evidence type="ECO:0000313" key="1">
    <source>
        <dbReference type="EMBL" id="CBH11177.1"/>
    </source>
</evidence>
<name>C9ZP49_TRYB9</name>
<sequence>MYRNVWLSDRDTIFCRTKIWDISSLHYHEQIIDVYPTRWARATPSSIPCYNLFAALGLVMLSDCACVWGFTPSCHAFRGWCDSICVCFMCFVSLTTLCGEVCYSYDECALCCVRV</sequence>
<dbReference type="AlphaFoldDB" id="C9ZP49"/>
<protein>
    <submittedName>
        <fullName evidence="1">Uncharacterized protein</fullName>
    </submittedName>
</protein>
<dbReference type="RefSeq" id="XP_011773464.1">
    <property type="nucleotide sequence ID" value="XM_011775162.1"/>
</dbReference>
<gene>
    <name evidence="1" type="ORF">TbgDal_V3150</name>
</gene>
<dbReference type="Proteomes" id="UP000002316">
    <property type="component" value="Chromosome 5"/>
</dbReference>
<proteinExistence type="predicted"/>
<organism evidence="1 2">
    <name type="scientific">Trypanosoma brucei gambiense (strain MHOM/CI/86/DAL972)</name>
    <dbReference type="NCBI Taxonomy" id="679716"/>
    <lineage>
        <taxon>Eukaryota</taxon>
        <taxon>Discoba</taxon>
        <taxon>Euglenozoa</taxon>
        <taxon>Kinetoplastea</taxon>
        <taxon>Metakinetoplastina</taxon>
        <taxon>Trypanosomatida</taxon>
        <taxon>Trypanosomatidae</taxon>
        <taxon>Trypanosoma</taxon>
    </lineage>
</organism>
<evidence type="ECO:0000313" key="2">
    <source>
        <dbReference type="Proteomes" id="UP000002316"/>
    </source>
</evidence>
<accession>C9ZP49</accession>
<dbReference type="KEGG" id="tbg:TbgDal_V3150"/>
<reference evidence="2" key="1">
    <citation type="journal article" date="2010" name="PLoS Negl. Trop. Dis.">
        <title>The genome sequence of Trypanosoma brucei gambiense, causative agent of chronic human african trypanosomiasis.</title>
        <authorList>
            <person name="Jackson A.P."/>
            <person name="Sanders M."/>
            <person name="Berry A."/>
            <person name="McQuillan J."/>
            <person name="Aslett M.A."/>
            <person name="Quail M.A."/>
            <person name="Chukualim B."/>
            <person name="Capewell P."/>
            <person name="MacLeod A."/>
            <person name="Melville S.E."/>
            <person name="Gibson W."/>
            <person name="Barry J.D."/>
            <person name="Berriman M."/>
            <person name="Hertz-Fowler C."/>
        </authorList>
    </citation>
    <scope>NUCLEOTIDE SEQUENCE [LARGE SCALE GENOMIC DNA]</scope>
    <source>
        <strain evidence="2">MHOM/CI/86/DAL972</strain>
    </source>
</reference>
<dbReference type="GeneID" id="23861310"/>
<dbReference type="EMBL" id="FN554968">
    <property type="protein sequence ID" value="CBH11177.1"/>
    <property type="molecule type" value="Genomic_DNA"/>
</dbReference>